<reference evidence="1 2" key="1">
    <citation type="journal article" date="2015" name="Nature">
        <title>rRNA introns, odd ribosomes, and small enigmatic genomes across a large radiation of phyla.</title>
        <authorList>
            <person name="Brown C.T."/>
            <person name="Hug L.A."/>
            <person name="Thomas B.C."/>
            <person name="Sharon I."/>
            <person name="Castelle C.J."/>
            <person name="Singh A."/>
            <person name="Wilkins M.J."/>
            <person name="Williams K.H."/>
            <person name="Banfield J.F."/>
        </authorList>
    </citation>
    <scope>NUCLEOTIDE SEQUENCE [LARGE SCALE GENOMIC DNA]</scope>
</reference>
<dbReference type="AlphaFoldDB" id="A0A0G0RN71"/>
<comment type="caution">
    <text evidence="1">The sequence shown here is derived from an EMBL/GenBank/DDBJ whole genome shotgun (WGS) entry which is preliminary data.</text>
</comment>
<dbReference type="EMBL" id="LBXD01000002">
    <property type="protein sequence ID" value="KKR23990.1"/>
    <property type="molecule type" value="Genomic_DNA"/>
</dbReference>
<proteinExistence type="predicted"/>
<gene>
    <name evidence="1" type="ORF">UT53_C0002G0023</name>
</gene>
<evidence type="ECO:0000313" key="1">
    <source>
        <dbReference type="EMBL" id="KKR23990.1"/>
    </source>
</evidence>
<accession>A0A0G0RN71</accession>
<evidence type="ECO:0000313" key="2">
    <source>
        <dbReference type="Proteomes" id="UP000034764"/>
    </source>
</evidence>
<organism evidence="1 2">
    <name type="scientific">Candidatus Yanofskybacteria bacterium GW2011_GWD2_39_48</name>
    <dbReference type="NCBI Taxonomy" id="1619031"/>
    <lineage>
        <taxon>Bacteria</taxon>
        <taxon>Candidatus Yanofskyibacteriota</taxon>
    </lineage>
</organism>
<dbReference type="Proteomes" id="UP000034764">
    <property type="component" value="Unassembled WGS sequence"/>
</dbReference>
<name>A0A0G0RN71_9BACT</name>
<sequence>MAEAQKDQKGQEIETEFDNAVDSIRELDRFLSSREYTKISGNSEAITLSGLAIARSIIALATTVDVRGRETIEAIDKLSRTITIKS</sequence>
<protein>
    <submittedName>
        <fullName evidence="1">Uncharacterized protein</fullName>
    </submittedName>
</protein>